<dbReference type="Gene3D" id="1.10.510.10">
    <property type="entry name" value="Transferase(Phosphotransferase) domain 1"/>
    <property type="match status" value="1"/>
</dbReference>
<comment type="caution">
    <text evidence="1">The sequence shown here is derived from an EMBL/GenBank/DDBJ whole genome shotgun (WGS) entry which is preliminary data.</text>
</comment>
<protein>
    <recommendedName>
        <fullName evidence="3">Protein kinase domain-containing protein</fullName>
    </recommendedName>
</protein>
<sequence length="408" mass="46618">MSPPIEIFHPIFGRFIHIVNDPEVQLTTDDLKNVYDLMDYLSQVHSSEPKYTEELRQKLYHILEFDVLPTENPDGTRSDGTITLHINDARIVLLVLELKREIGDGGSNPSHQAGLSSKRSWIDDSSKTIHEKCCCPTFLVAGAGPWMTVMGSIFTDRFIIQRLTDMRWMSLSSTEEDSRVYHNARVLVALRRCLHELKDFYKGLTDVPPLAVNQPHPRYFPYPDSYPGENGPTHFRYLRSLEEDNACVTYLAELVGESKKVVVKFAARYGKEVHKLLVEHNFAPQLLYCGPILENPLSDVMHMVVMEHVDGPSNKPPDRAQIEEILWLLHSHGYVFGDLRKPNILCDQNGKVKLIDFNWCGHDVSYVYYPVSMTVSKGMWAEGMEPLAAIRPQHDWEMLDKILPKGTS</sequence>
<organism evidence="1 2">
    <name type="scientific">Gymnopilus junonius</name>
    <name type="common">Spectacular rustgill mushroom</name>
    <name type="synonym">Gymnopilus spectabilis subsp. junonius</name>
    <dbReference type="NCBI Taxonomy" id="109634"/>
    <lineage>
        <taxon>Eukaryota</taxon>
        <taxon>Fungi</taxon>
        <taxon>Dikarya</taxon>
        <taxon>Basidiomycota</taxon>
        <taxon>Agaricomycotina</taxon>
        <taxon>Agaricomycetes</taxon>
        <taxon>Agaricomycetidae</taxon>
        <taxon>Agaricales</taxon>
        <taxon>Agaricineae</taxon>
        <taxon>Hymenogastraceae</taxon>
        <taxon>Gymnopilus</taxon>
    </lineage>
</organism>
<evidence type="ECO:0008006" key="3">
    <source>
        <dbReference type="Google" id="ProtNLM"/>
    </source>
</evidence>
<evidence type="ECO:0000313" key="1">
    <source>
        <dbReference type="EMBL" id="KAF8878980.1"/>
    </source>
</evidence>
<name>A0A9P5TIF6_GYMJU</name>
<gene>
    <name evidence="1" type="ORF">CPB84DRAFT_1817461</name>
</gene>
<dbReference type="InterPro" id="IPR011009">
    <property type="entry name" value="Kinase-like_dom_sf"/>
</dbReference>
<dbReference type="EMBL" id="JADNYJ010000153">
    <property type="protein sequence ID" value="KAF8878980.1"/>
    <property type="molecule type" value="Genomic_DNA"/>
</dbReference>
<dbReference type="Proteomes" id="UP000724874">
    <property type="component" value="Unassembled WGS sequence"/>
</dbReference>
<dbReference type="OrthoDB" id="3261131at2759"/>
<keyword evidence="2" id="KW-1185">Reference proteome</keyword>
<reference evidence="1" key="1">
    <citation type="submission" date="2020-11" db="EMBL/GenBank/DDBJ databases">
        <authorList>
            <consortium name="DOE Joint Genome Institute"/>
            <person name="Ahrendt S."/>
            <person name="Riley R."/>
            <person name="Andreopoulos W."/>
            <person name="LaButti K."/>
            <person name="Pangilinan J."/>
            <person name="Ruiz-duenas F.J."/>
            <person name="Barrasa J.M."/>
            <person name="Sanchez-Garcia M."/>
            <person name="Camarero S."/>
            <person name="Miyauchi S."/>
            <person name="Serrano A."/>
            <person name="Linde D."/>
            <person name="Babiker R."/>
            <person name="Drula E."/>
            <person name="Ayuso-Fernandez I."/>
            <person name="Pacheco R."/>
            <person name="Padilla G."/>
            <person name="Ferreira P."/>
            <person name="Barriuso J."/>
            <person name="Kellner H."/>
            <person name="Castanera R."/>
            <person name="Alfaro M."/>
            <person name="Ramirez L."/>
            <person name="Pisabarro A.G."/>
            <person name="Kuo A."/>
            <person name="Tritt A."/>
            <person name="Lipzen A."/>
            <person name="He G."/>
            <person name="Yan M."/>
            <person name="Ng V."/>
            <person name="Cullen D."/>
            <person name="Martin F."/>
            <person name="Rosso M.-N."/>
            <person name="Henrissat B."/>
            <person name="Hibbett D."/>
            <person name="Martinez A.T."/>
            <person name="Grigoriev I.V."/>
        </authorList>
    </citation>
    <scope>NUCLEOTIDE SEQUENCE</scope>
    <source>
        <strain evidence="1">AH 44721</strain>
    </source>
</reference>
<dbReference type="SUPFAM" id="SSF56112">
    <property type="entry name" value="Protein kinase-like (PK-like)"/>
    <property type="match status" value="1"/>
</dbReference>
<proteinExistence type="predicted"/>
<accession>A0A9P5TIF6</accession>
<dbReference type="AlphaFoldDB" id="A0A9P5TIF6"/>
<evidence type="ECO:0000313" key="2">
    <source>
        <dbReference type="Proteomes" id="UP000724874"/>
    </source>
</evidence>